<evidence type="ECO:0000313" key="3">
    <source>
        <dbReference type="Proteomes" id="UP000008983"/>
    </source>
</evidence>
<dbReference type="RefSeq" id="XP_004039086.1">
    <property type="nucleotide sequence ID" value="XM_004039038.1"/>
</dbReference>
<reference evidence="2 3" key="1">
    <citation type="submission" date="2011-07" db="EMBL/GenBank/DDBJ databases">
        <authorList>
            <person name="Coyne R."/>
            <person name="Brami D."/>
            <person name="Johnson J."/>
            <person name="Hostetler J."/>
            <person name="Hannick L."/>
            <person name="Clark T."/>
            <person name="Cassidy-Hanley D."/>
            <person name="Inman J."/>
        </authorList>
    </citation>
    <scope>NUCLEOTIDE SEQUENCE [LARGE SCALE GENOMIC DNA]</scope>
    <source>
        <strain evidence="2 3">G5</strain>
    </source>
</reference>
<keyword evidence="1" id="KW-0812">Transmembrane</keyword>
<feature type="transmembrane region" description="Helical" evidence="1">
    <location>
        <begin position="24"/>
        <end position="47"/>
    </location>
</feature>
<organism evidence="2 3">
    <name type="scientific">Ichthyophthirius multifiliis</name>
    <name type="common">White spot disease agent</name>
    <name type="synonym">Ich</name>
    <dbReference type="NCBI Taxonomy" id="5932"/>
    <lineage>
        <taxon>Eukaryota</taxon>
        <taxon>Sar</taxon>
        <taxon>Alveolata</taxon>
        <taxon>Ciliophora</taxon>
        <taxon>Intramacronucleata</taxon>
        <taxon>Oligohymenophorea</taxon>
        <taxon>Hymenostomatida</taxon>
        <taxon>Ophryoglenina</taxon>
        <taxon>Ichthyophthirius</taxon>
    </lineage>
</organism>
<dbReference type="GeneID" id="14910050"/>
<keyword evidence="3" id="KW-1185">Reference proteome</keyword>
<dbReference type="InParanoid" id="G0QLP3"/>
<dbReference type="Proteomes" id="UP000008983">
    <property type="component" value="Unassembled WGS sequence"/>
</dbReference>
<dbReference type="EMBL" id="GL983291">
    <property type="protein sequence ID" value="EGR33862.1"/>
    <property type="molecule type" value="Genomic_DNA"/>
</dbReference>
<dbReference type="AlphaFoldDB" id="G0QLP3"/>
<protein>
    <recommendedName>
        <fullName evidence="4">Transmembrane protein</fullName>
    </recommendedName>
</protein>
<keyword evidence="1" id="KW-1133">Transmembrane helix</keyword>
<sequence length="81" mass="10344">MKIIDDLPFIKNIKKQYQQVLKQLNVYFFIQSFIYFIMFYFYNFFFFQLTYQQYFSLQYFKVLKNINFIFLNYIQEALHLH</sequence>
<gene>
    <name evidence="2" type="ORF">IMG5_034250</name>
</gene>
<evidence type="ECO:0000256" key="1">
    <source>
        <dbReference type="SAM" id="Phobius"/>
    </source>
</evidence>
<proteinExistence type="predicted"/>
<evidence type="ECO:0000313" key="2">
    <source>
        <dbReference type="EMBL" id="EGR33862.1"/>
    </source>
</evidence>
<accession>G0QLP3</accession>
<keyword evidence="1" id="KW-0472">Membrane</keyword>
<name>G0QLP3_ICHMU</name>
<evidence type="ECO:0008006" key="4">
    <source>
        <dbReference type="Google" id="ProtNLM"/>
    </source>
</evidence>